<sequence length="97" mass="10559">MNAPASDVVHFKVGELVSIKVPKSDRPKTDCKRILGILVNQHGEKDPSTYRGNSLLPFQGAIPELTVDGWKDEKVISLRTASMFFSKAACPTTGSKT</sequence>
<dbReference type="Proteomes" id="UP001634394">
    <property type="component" value="Unassembled WGS sequence"/>
</dbReference>
<dbReference type="AlphaFoldDB" id="A0ABD3X0S9"/>
<dbReference type="EMBL" id="JBJQND010000004">
    <property type="protein sequence ID" value="KAL3879839.1"/>
    <property type="molecule type" value="Genomic_DNA"/>
</dbReference>
<evidence type="ECO:0000313" key="2">
    <source>
        <dbReference type="Proteomes" id="UP001634394"/>
    </source>
</evidence>
<name>A0ABD3X0S9_SINWO</name>
<proteinExistence type="predicted"/>
<evidence type="ECO:0000313" key="1">
    <source>
        <dbReference type="EMBL" id="KAL3879839.1"/>
    </source>
</evidence>
<accession>A0ABD3X0S9</accession>
<gene>
    <name evidence="1" type="ORF">ACJMK2_032118</name>
</gene>
<comment type="caution">
    <text evidence="1">The sequence shown here is derived from an EMBL/GenBank/DDBJ whole genome shotgun (WGS) entry which is preliminary data.</text>
</comment>
<reference evidence="1 2" key="1">
    <citation type="submission" date="2024-11" db="EMBL/GenBank/DDBJ databases">
        <title>Chromosome-level genome assembly of the freshwater bivalve Anodonta woodiana.</title>
        <authorList>
            <person name="Chen X."/>
        </authorList>
    </citation>
    <scope>NUCLEOTIDE SEQUENCE [LARGE SCALE GENOMIC DNA]</scope>
    <source>
        <strain evidence="1">MN2024</strain>
        <tissue evidence="1">Gills</tissue>
    </source>
</reference>
<organism evidence="1 2">
    <name type="scientific">Sinanodonta woodiana</name>
    <name type="common">Chinese pond mussel</name>
    <name type="synonym">Anodonta woodiana</name>
    <dbReference type="NCBI Taxonomy" id="1069815"/>
    <lineage>
        <taxon>Eukaryota</taxon>
        <taxon>Metazoa</taxon>
        <taxon>Spiralia</taxon>
        <taxon>Lophotrochozoa</taxon>
        <taxon>Mollusca</taxon>
        <taxon>Bivalvia</taxon>
        <taxon>Autobranchia</taxon>
        <taxon>Heteroconchia</taxon>
        <taxon>Palaeoheterodonta</taxon>
        <taxon>Unionida</taxon>
        <taxon>Unionoidea</taxon>
        <taxon>Unionidae</taxon>
        <taxon>Unioninae</taxon>
        <taxon>Sinanodonta</taxon>
    </lineage>
</organism>
<protein>
    <submittedName>
        <fullName evidence="1">Uncharacterized protein</fullName>
    </submittedName>
</protein>
<keyword evidence="2" id="KW-1185">Reference proteome</keyword>